<evidence type="ECO:0000313" key="1">
    <source>
        <dbReference type="EMBL" id="KMS94618.1"/>
    </source>
</evidence>
<reference evidence="1 2" key="1">
    <citation type="journal article" date="2014" name="Nature">
        <title>The genome of the recently domesticated crop plant sugar beet (Beta vulgaris).</title>
        <authorList>
            <person name="Dohm J.C."/>
            <person name="Minoche A.E."/>
            <person name="Holtgrawe D."/>
            <person name="Capella-Gutierrez S."/>
            <person name="Zakrzewski F."/>
            <person name="Tafer H."/>
            <person name="Rupp O."/>
            <person name="Sorensen T.R."/>
            <person name="Stracke R."/>
            <person name="Reinhardt R."/>
            <person name="Goesmann A."/>
            <person name="Kraft T."/>
            <person name="Schulz B."/>
            <person name="Stadler P.F."/>
            <person name="Schmidt T."/>
            <person name="Gabaldon T."/>
            <person name="Lehrach H."/>
            <person name="Weisshaar B."/>
            <person name="Himmelbauer H."/>
        </authorList>
    </citation>
    <scope>NUCLEOTIDE SEQUENCE [LARGE SCALE GENOMIC DNA]</scope>
    <source>
        <tissue evidence="1">Taproot</tissue>
    </source>
</reference>
<keyword evidence="2" id="KW-1185">Reference proteome</keyword>
<dbReference type="Proteomes" id="UP000035740">
    <property type="component" value="Unassembled WGS sequence"/>
</dbReference>
<proteinExistence type="predicted"/>
<dbReference type="AlphaFoldDB" id="A0A0J8B439"/>
<dbReference type="Gramene" id="KMS94618">
    <property type="protein sequence ID" value="KMS94618"/>
    <property type="gene ID" value="BVRB_016950"/>
</dbReference>
<dbReference type="InterPro" id="IPR036589">
    <property type="entry name" value="HCY_dom_sf"/>
</dbReference>
<protein>
    <submittedName>
        <fullName evidence="1">Uncharacterized protein</fullName>
    </submittedName>
</protein>
<feature type="non-terminal residue" evidence="1">
    <location>
        <position position="36"/>
    </location>
</feature>
<gene>
    <name evidence="1" type="ORF">BVRB_016950</name>
</gene>
<dbReference type="OrthoDB" id="261426at2759"/>
<dbReference type="EMBL" id="KQ091949">
    <property type="protein sequence ID" value="KMS94618.1"/>
    <property type="molecule type" value="Genomic_DNA"/>
</dbReference>
<dbReference type="SUPFAM" id="SSF82282">
    <property type="entry name" value="Homocysteine S-methyltransferase"/>
    <property type="match status" value="1"/>
</dbReference>
<name>A0A0J8B439_BETVV</name>
<evidence type="ECO:0000313" key="2">
    <source>
        <dbReference type="Proteomes" id="UP000035740"/>
    </source>
</evidence>
<sequence>MLGINCAPPHYVVTDKMIVVYPNSGEIWDGKAKRWL</sequence>
<accession>A0A0J8B439</accession>
<organism evidence="1 2">
    <name type="scientific">Beta vulgaris subsp. vulgaris</name>
    <name type="common">Beet</name>
    <dbReference type="NCBI Taxonomy" id="3555"/>
    <lineage>
        <taxon>Eukaryota</taxon>
        <taxon>Viridiplantae</taxon>
        <taxon>Streptophyta</taxon>
        <taxon>Embryophyta</taxon>
        <taxon>Tracheophyta</taxon>
        <taxon>Spermatophyta</taxon>
        <taxon>Magnoliopsida</taxon>
        <taxon>eudicotyledons</taxon>
        <taxon>Gunneridae</taxon>
        <taxon>Pentapetalae</taxon>
        <taxon>Caryophyllales</taxon>
        <taxon>Chenopodiaceae</taxon>
        <taxon>Betoideae</taxon>
        <taxon>Beta</taxon>
    </lineage>
</organism>